<feature type="transmembrane region" description="Helical" evidence="1">
    <location>
        <begin position="28"/>
        <end position="48"/>
    </location>
</feature>
<evidence type="ECO:0000259" key="2">
    <source>
        <dbReference type="Pfam" id="PF09851"/>
    </source>
</evidence>
<keyword evidence="4" id="KW-1185">Reference proteome</keyword>
<dbReference type="RefSeq" id="WP_172245341.1">
    <property type="nucleotide sequence ID" value="NZ_BMDD01000004.1"/>
</dbReference>
<proteinExistence type="predicted"/>
<dbReference type="Proteomes" id="UP000605427">
    <property type="component" value="Unassembled WGS sequence"/>
</dbReference>
<feature type="domain" description="SHOCT" evidence="2">
    <location>
        <begin position="72"/>
        <end position="95"/>
    </location>
</feature>
<name>A0ABQ2A074_9BACL</name>
<feature type="transmembrane region" description="Helical" evidence="1">
    <location>
        <begin position="7"/>
        <end position="22"/>
    </location>
</feature>
<sequence>MFKLERLFYLCPVMLVFMLIASKMESAFFIKFFFFAAVACVLLSIYFNRHNAKEEHEKEEAKAAFYLATRDIKELNQLLTNGLITQEEFEQKRDLINDRLAKHKSTYIND</sequence>
<comment type="caution">
    <text evidence="3">The sequence shown here is derived from an EMBL/GenBank/DDBJ whole genome shotgun (WGS) entry which is preliminary data.</text>
</comment>
<reference evidence="4" key="1">
    <citation type="journal article" date="2019" name="Int. J. Syst. Evol. Microbiol.">
        <title>The Global Catalogue of Microorganisms (GCM) 10K type strain sequencing project: providing services to taxonomists for standard genome sequencing and annotation.</title>
        <authorList>
            <consortium name="The Broad Institute Genomics Platform"/>
            <consortium name="The Broad Institute Genome Sequencing Center for Infectious Disease"/>
            <person name="Wu L."/>
            <person name="Ma J."/>
        </authorList>
    </citation>
    <scope>NUCLEOTIDE SEQUENCE [LARGE SCALE GENOMIC DNA]</scope>
    <source>
        <strain evidence="4">CCM 8702</strain>
    </source>
</reference>
<protein>
    <recommendedName>
        <fullName evidence="2">SHOCT domain-containing protein</fullName>
    </recommendedName>
</protein>
<dbReference type="InterPro" id="IPR018649">
    <property type="entry name" value="SHOCT"/>
</dbReference>
<dbReference type="EMBL" id="BMDD01000004">
    <property type="protein sequence ID" value="GGH81808.1"/>
    <property type="molecule type" value="Genomic_DNA"/>
</dbReference>
<evidence type="ECO:0000313" key="4">
    <source>
        <dbReference type="Proteomes" id="UP000605427"/>
    </source>
</evidence>
<evidence type="ECO:0000256" key="1">
    <source>
        <dbReference type="SAM" id="Phobius"/>
    </source>
</evidence>
<organism evidence="3 4">
    <name type="scientific">Saccharibacillus endophyticus</name>
    <dbReference type="NCBI Taxonomy" id="2060666"/>
    <lineage>
        <taxon>Bacteria</taxon>
        <taxon>Bacillati</taxon>
        <taxon>Bacillota</taxon>
        <taxon>Bacilli</taxon>
        <taxon>Bacillales</taxon>
        <taxon>Paenibacillaceae</taxon>
        <taxon>Saccharibacillus</taxon>
    </lineage>
</organism>
<gene>
    <name evidence="3" type="ORF">GCM10007362_32170</name>
</gene>
<evidence type="ECO:0000313" key="3">
    <source>
        <dbReference type="EMBL" id="GGH81808.1"/>
    </source>
</evidence>
<keyword evidence="1" id="KW-1133">Transmembrane helix</keyword>
<keyword evidence="1" id="KW-0472">Membrane</keyword>
<accession>A0ABQ2A074</accession>
<keyword evidence="1" id="KW-0812">Transmembrane</keyword>
<dbReference type="Pfam" id="PF09851">
    <property type="entry name" value="SHOCT"/>
    <property type="match status" value="1"/>
</dbReference>